<dbReference type="AlphaFoldDB" id="A0A6B2FZL2"/>
<keyword evidence="3" id="KW-0804">Transcription</keyword>
<dbReference type="GO" id="GO:0005666">
    <property type="term" value="C:RNA polymerase III complex"/>
    <property type="evidence" value="ECO:0007669"/>
    <property type="project" value="InterPro"/>
</dbReference>
<dbReference type="GO" id="GO:0042797">
    <property type="term" value="P:tRNA transcription by RNA polymerase III"/>
    <property type="evidence" value="ECO:0007669"/>
    <property type="project" value="TreeGrafter"/>
</dbReference>
<dbReference type="EMBL" id="GHBR01001461">
    <property type="protein sequence ID" value="NDJ96692.1"/>
    <property type="molecule type" value="Transcribed_RNA"/>
</dbReference>
<sequence>MVIQLPPRLPIISPVSCKAKLEAEKDQEPKDEEDKIRDMYFPCPEDIFVMKNATEGLLGQLLVHESGNMSLKIGNHDFIVQEGFTGSILRQIYSMSKDRPNGKFGCVGKIVSKLILVPDFEKTRKITRPCYRS</sequence>
<proteinExistence type="predicted"/>
<dbReference type="PANTHER" id="PTHR13408:SF0">
    <property type="entry name" value="DNA-DIRECTED RNA POLYMERASE III SUBUNIT RPC4"/>
    <property type="match status" value="1"/>
</dbReference>
<evidence type="ECO:0000256" key="2">
    <source>
        <dbReference type="ARBA" id="ARBA00022478"/>
    </source>
</evidence>
<evidence type="ECO:0000313" key="5">
    <source>
        <dbReference type="EMBL" id="NDJ96692.1"/>
    </source>
</evidence>
<evidence type="ECO:0000256" key="4">
    <source>
        <dbReference type="ARBA" id="ARBA00023242"/>
    </source>
</evidence>
<dbReference type="InterPro" id="IPR007811">
    <property type="entry name" value="RPC4"/>
</dbReference>
<comment type="subcellular location">
    <subcellularLocation>
        <location evidence="1">Nucleus</location>
    </subcellularLocation>
</comment>
<name>A0A6B2FZL2_MYXSQ</name>
<protein>
    <submittedName>
        <fullName evidence="5">DNA-directed RNA polymerase III subunit RPC4 (Trinotate prediction)</fullName>
    </submittedName>
</protein>
<keyword evidence="2 5" id="KW-0240">DNA-directed RNA polymerase</keyword>
<dbReference type="PANTHER" id="PTHR13408">
    <property type="entry name" value="DNA-DIRECTED RNA POLYMERASE III"/>
    <property type="match status" value="1"/>
</dbReference>
<keyword evidence="4" id="KW-0539">Nucleus</keyword>
<accession>A0A6B2FZL2</accession>
<evidence type="ECO:0000256" key="3">
    <source>
        <dbReference type="ARBA" id="ARBA00023163"/>
    </source>
</evidence>
<dbReference type="Pfam" id="PF05132">
    <property type="entry name" value="RNA_pol_Rpc4"/>
    <property type="match status" value="1"/>
</dbReference>
<organism evidence="5">
    <name type="scientific">Myxobolus squamalis</name>
    <name type="common">Myxosporean</name>
    <dbReference type="NCBI Taxonomy" id="59785"/>
    <lineage>
        <taxon>Eukaryota</taxon>
        <taxon>Metazoa</taxon>
        <taxon>Cnidaria</taxon>
        <taxon>Myxozoa</taxon>
        <taxon>Myxosporea</taxon>
        <taxon>Bivalvulida</taxon>
        <taxon>Platysporina</taxon>
        <taxon>Myxobolidae</taxon>
        <taxon>Myxobolus</taxon>
    </lineage>
</organism>
<reference evidence="5" key="1">
    <citation type="submission" date="2018-11" db="EMBL/GenBank/DDBJ databases">
        <title>Myxobolus squamalis genome and transcriptome.</title>
        <authorList>
            <person name="Yahalomi D."/>
            <person name="Atkinson S.D."/>
            <person name="Neuhof M."/>
            <person name="Chang E.S."/>
            <person name="Philippe H."/>
            <person name="Cartwright P."/>
            <person name="Bartholomew J.L."/>
            <person name="Huchon D."/>
        </authorList>
    </citation>
    <scope>NUCLEOTIDE SEQUENCE</scope>
    <source>
        <strain evidence="5">71B08</strain>
        <tissue evidence="5">Whole</tissue>
    </source>
</reference>
<evidence type="ECO:0000256" key="1">
    <source>
        <dbReference type="ARBA" id="ARBA00004123"/>
    </source>
</evidence>
<dbReference type="GO" id="GO:0003677">
    <property type="term" value="F:DNA binding"/>
    <property type="evidence" value="ECO:0007669"/>
    <property type="project" value="InterPro"/>
</dbReference>